<dbReference type="Proteomes" id="UP000321046">
    <property type="component" value="Unassembled WGS sequence"/>
</dbReference>
<dbReference type="AlphaFoldDB" id="A0A5C6WUJ6"/>
<dbReference type="EMBL" id="VOSL01000140">
    <property type="protein sequence ID" value="TXD32084.1"/>
    <property type="molecule type" value="Genomic_DNA"/>
</dbReference>
<dbReference type="InterPro" id="IPR010982">
    <property type="entry name" value="Lambda_DNA-bd_dom_sf"/>
</dbReference>
<dbReference type="GO" id="GO:0003677">
    <property type="term" value="F:DNA binding"/>
    <property type="evidence" value="ECO:0007669"/>
    <property type="project" value="InterPro"/>
</dbReference>
<evidence type="ECO:0000313" key="2">
    <source>
        <dbReference type="Proteomes" id="UP000321046"/>
    </source>
</evidence>
<dbReference type="RefSeq" id="WP_146976866.1">
    <property type="nucleotide sequence ID" value="NZ_VOSL01000140.1"/>
</dbReference>
<dbReference type="Gene3D" id="1.10.260.40">
    <property type="entry name" value="lambda repressor-like DNA-binding domains"/>
    <property type="match status" value="1"/>
</dbReference>
<reference evidence="1 2" key="1">
    <citation type="submission" date="2019-08" db="EMBL/GenBank/DDBJ databases">
        <title>Bradymonadales sp. TMQ2.</title>
        <authorList>
            <person name="Liang Q."/>
        </authorList>
    </citation>
    <scope>NUCLEOTIDE SEQUENCE [LARGE SCALE GENOMIC DNA]</scope>
    <source>
        <strain evidence="1 2">TMQ2</strain>
    </source>
</reference>
<name>A0A5C6WUJ6_9DELT</name>
<gene>
    <name evidence="1" type="ORF">FRC96_19000</name>
</gene>
<protein>
    <submittedName>
        <fullName evidence="1">Uncharacterized protein</fullName>
    </submittedName>
</protein>
<proteinExistence type="predicted"/>
<evidence type="ECO:0000313" key="1">
    <source>
        <dbReference type="EMBL" id="TXD32084.1"/>
    </source>
</evidence>
<comment type="caution">
    <text evidence="1">The sequence shown here is derived from an EMBL/GenBank/DDBJ whole genome shotgun (WGS) entry which is preliminary data.</text>
</comment>
<sequence>MQTKTVERYETRVMGFPLIIETVKLRRFRDDWVAEVDWTEVAGVEVRALPHKPAPLTGNEIRCIRQQLDLTLKEFASLCEVSSHQAVMQWESRGDEPAKMSRATEVLLRARLVARISPRATIARVLEEVSGFESGAGRDVQLWLVGDAAEGWGYAYR</sequence>
<dbReference type="OrthoDB" id="7365244at2"/>
<accession>A0A5C6WUJ6</accession>
<organism evidence="1 2">
    <name type="scientific">Lujinxingia vulgaris</name>
    <dbReference type="NCBI Taxonomy" id="2600176"/>
    <lineage>
        <taxon>Bacteria</taxon>
        <taxon>Deltaproteobacteria</taxon>
        <taxon>Bradymonadales</taxon>
        <taxon>Lujinxingiaceae</taxon>
        <taxon>Lujinxingia</taxon>
    </lineage>
</organism>